<dbReference type="SUPFAM" id="SSF55486">
    <property type="entry name" value="Metalloproteases ('zincins'), catalytic domain"/>
    <property type="match status" value="1"/>
</dbReference>
<dbReference type="EC" id="3.1.-.-" evidence="7"/>
<sequence length="146" mass="17182">MILKNAPVVQFSFNGNVALSERKRLKAFIISLFKENEQPLDLLHYTFCTDEEILAINQQYLNHNYYTDIITFDLRERSTDAMVGEIFIGVDTVRSNAQFLGEPFLRELHRVIFHGVLHLCGYNDKSEEEQAIMRKKEDECLLKYFR</sequence>
<evidence type="ECO:0000256" key="4">
    <source>
        <dbReference type="ARBA" id="ARBA00022759"/>
    </source>
</evidence>
<keyword evidence="6 7" id="KW-0862">Zinc</keyword>
<name>A0A1A9I7W6_9BACT</name>
<dbReference type="Proteomes" id="UP000077667">
    <property type="component" value="Chromosome"/>
</dbReference>
<comment type="similarity">
    <text evidence="1 7">Belongs to the endoribonuclease YbeY family.</text>
</comment>
<dbReference type="GO" id="GO:0008270">
    <property type="term" value="F:zinc ion binding"/>
    <property type="evidence" value="ECO:0007669"/>
    <property type="project" value="UniProtKB-UniRule"/>
</dbReference>
<feature type="binding site" evidence="7">
    <location>
        <position position="124"/>
    </location>
    <ligand>
        <name>Zn(2+)</name>
        <dbReference type="ChEBI" id="CHEBI:29105"/>
        <note>catalytic</note>
    </ligand>
</feature>
<gene>
    <name evidence="7" type="primary">ybeY</name>
    <name evidence="8" type="ORF">A8C56_21065</name>
</gene>
<dbReference type="GO" id="GO:0006364">
    <property type="term" value="P:rRNA processing"/>
    <property type="evidence" value="ECO:0007669"/>
    <property type="project" value="UniProtKB-UniRule"/>
</dbReference>
<keyword evidence="7" id="KW-0963">Cytoplasm</keyword>
<dbReference type="GO" id="GO:0004222">
    <property type="term" value="F:metalloendopeptidase activity"/>
    <property type="evidence" value="ECO:0007669"/>
    <property type="project" value="InterPro"/>
</dbReference>
<dbReference type="GO" id="GO:0004521">
    <property type="term" value="F:RNA endonuclease activity"/>
    <property type="evidence" value="ECO:0007669"/>
    <property type="project" value="UniProtKB-UniRule"/>
</dbReference>
<feature type="binding site" evidence="7">
    <location>
        <position position="118"/>
    </location>
    <ligand>
        <name>Zn(2+)</name>
        <dbReference type="ChEBI" id="CHEBI:29105"/>
        <note>catalytic</note>
    </ligand>
</feature>
<evidence type="ECO:0000256" key="6">
    <source>
        <dbReference type="ARBA" id="ARBA00022833"/>
    </source>
</evidence>
<dbReference type="InterPro" id="IPR023091">
    <property type="entry name" value="MetalPrtase_cat_dom_sf_prd"/>
</dbReference>
<organism evidence="8 9">
    <name type="scientific">Niabella ginsenosidivorans</name>
    <dbReference type="NCBI Taxonomy" id="1176587"/>
    <lineage>
        <taxon>Bacteria</taxon>
        <taxon>Pseudomonadati</taxon>
        <taxon>Bacteroidota</taxon>
        <taxon>Chitinophagia</taxon>
        <taxon>Chitinophagales</taxon>
        <taxon>Chitinophagaceae</taxon>
        <taxon>Niabella</taxon>
    </lineage>
</organism>
<dbReference type="PANTHER" id="PTHR46986:SF1">
    <property type="entry name" value="ENDORIBONUCLEASE YBEY, CHLOROPLASTIC"/>
    <property type="match status" value="1"/>
</dbReference>
<dbReference type="KEGG" id="nia:A8C56_21065"/>
<comment type="subcellular location">
    <subcellularLocation>
        <location evidence="7">Cytoplasm</location>
    </subcellularLocation>
</comment>
<keyword evidence="5 7" id="KW-0378">Hydrolase</keyword>
<reference evidence="8 9" key="1">
    <citation type="submission" date="2016-05" db="EMBL/GenBank/DDBJ databases">
        <title>Niabella ginsenosidivorans BS26 whole genome sequencing.</title>
        <authorList>
            <person name="Im W.T."/>
            <person name="Siddiqi M.Z."/>
        </authorList>
    </citation>
    <scope>NUCLEOTIDE SEQUENCE [LARGE SCALE GENOMIC DNA]</scope>
    <source>
        <strain evidence="8 9">BS26</strain>
    </source>
</reference>
<comment type="function">
    <text evidence="7">Single strand-specific metallo-endoribonuclease involved in late-stage 70S ribosome quality control and in maturation of the 3' terminus of the 16S rRNA.</text>
</comment>
<dbReference type="HAMAP" id="MF_00009">
    <property type="entry name" value="Endoribonucl_YbeY"/>
    <property type="match status" value="1"/>
</dbReference>
<keyword evidence="7" id="KW-0690">Ribosome biogenesis</keyword>
<comment type="cofactor">
    <cofactor evidence="7">
        <name>Zn(2+)</name>
        <dbReference type="ChEBI" id="CHEBI:29105"/>
    </cofactor>
    <text evidence="7">Binds 1 zinc ion.</text>
</comment>
<dbReference type="Gene3D" id="3.40.390.30">
    <property type="entry name" value="Metalloproteases ('zincins'), catalytic domain"/>
    <property type="match status" value="1"/>
</dbReference>
<evidence type="ECO:0000256" key="2">
    <source>
        <dbReference type="ARBA" id="ARBA00022722"/>
    </source>
</evidence>
<evidence type="ECO:0000313" key="8">
    <source>
        <dbReference type="EMBL" id="ANH83139.1"/>
    </source>
</evidence>
<dbReference type="InterPro" id="IPR002036">
    <property type="entry name" value="YbeY"/>
</dbReference>
<protein>
    <recommendedName>
        <fullName evidence="7">Endoribonuclease YbeY</fullName>
        <ecNumber evidence="7">3.1.-.-</ecNumber>
    </recommendedName>
</protein>
<dbReference type="GO" id="GO:0005737">
    <property type="term" value="C:cytoplasm"/>
    <property type="evidence" value="ECO:0007669"/>
    <property type="project" value="UniProtKB-SubCell"/>
</dbReference>
<evidence type="ECO:0000256" key="1">
    <source>
        <dbReference type="ARBA" id="ARBA00010875"/>
    </source>
</evidence>
<proteinExistence type="inferred from homology"/>
<dbReference type="EMBL" id="CP015772">
    <property type="protein sequence ID" value="ANH83139.1"/>
    <property type="molecule type" value="Genomic_DNA"/>
</dbReference>
<dbReference type="NCBIfam" id="TIGR00043">
    <property type="entry name" value="rRNA maturation RNase YbeY"/>
    <property type="match status" value="1"/>
</dbReference>
<dbReference type="OrthoDB" id="9811984at2"/>
<keyword evidence="7" id="KW-0698">rRNA processing</keyword>
<feature type="binding site" evidence="7">
    <location>
        <position position="114"/>
    </location>
    <ligand>
        <name>Zn(2+)</name>
        <dbReference type="ChEBI" id="CHEBI:29105"/>
        <note>catalytic</note>
    </ligand>
</feature>
<evidence type="ECO:0000256" key="5">
    <source>
        <dbReference type="ARBA" id="ARBA00022801"/>
    </source>
</evidence>
<accession>A0A1A9I7W6</accession>
<dbReference type="RefSeq" id="WP_067760436.1">
    <property type="nucleotide sequence ID" value="NZ_CP015772.1"/>
</dbReference>
<evidence type="ECO:0000313" key="9">
    <source>
        <dbReference type="Proteomes" id="UP000077667"/>
    </source>
</evidence>
<keyword evidence="2 7" id="KW-0540">Nuclease</keyword>
<evidence type="ECO:0000256" key="3">
    <source>
        <dbReference type="ARBA" id="ARBA00022723"/>
    </source>
</evidence>
<dbReference type="Pfam" id="PF02130">
    <property type="entry name" value="YbeY"/>
    <property type="match status" value="1"/>
</dbReference>
<dbReference type="STRING" id="1176587.A8C56_21065"/>
<keyword evidence="3 7" id="KW-0479">Metal-binding</keyword>
<dbReference type="PANTHER" id="PTHR46986">
    <property type="entry name" value="ENDORIBONUCLEASE YBEY, CHLOROPLASTIC"/>
    <property type="match status" value="1"/>
</dbReference>
<keyword evidence="4 7" id="KW-0255">Endonuclease</keyword>
<dbReference type="AlphaFoldDB" id="A0A1A9I7W6"/>
<keyword evidence="9" id="KW-1185">Reference proteome</keyword>
<evidence type="ECO:0000256" key="7">
    <source>
        <dbReference type="HAMAP-Rule" id="MF_00009"/>
    </source>
</evidence>